<keyword evidence="4" id="KW-0804">Transcription</keyword>
<dbReference type="Pfam" id="PF03466">
    <property type="entry name" value="LysR_substrate"/>
    <property type="match status" value="1"/>
</dbReference>
<dbReference type="InterPro" id="IPR050950">
    <property type="entry name" value="HTH-type_LysR_regulators"/>
</dbReference>
<proteinExistence type="inferred from homology"/>
<dbReference type="CDD" id="cd08440">
    <property type="entry name" value="PBP2_LTTR_like_4"/>
    <property type="match status" value="1"/>
</dbReference>
<sequence>MNENPALSARQLDAFVALAEHRSFTRAAVQCNLSQPAFSALIKALEDELGARLFDRSTRHVDLTPEGANFLESAHRIRGEMRAAVAALRDAVTLQRGRVAVALLPSLAAGWLPQVLAGYQQAHPGIAVDIADVLSEPCIDRVASGTADFALAAIRADTPALQAEPFCSDAFYLVCPDAHPLARRKKPLAVADLATYPFIHLARNSSVRQYLEAAFHPQGMHTLMEVEQLATVTGMVRAGLGISVVPALTLFHFQQPGVVTRPFPLPGLQRQIYLVRRRDQSLSAAAQSLYEWVVARKPRLDGGTQRKTLSNK</sequence>
<comment type="similarity">
    <text evidence="1">Belongs to the LysR transcriptional regulatory family.</text>
</comment>
<dbReference type="InterPro" id="IPR000847">
    <property type="entry name" value="LysR_HTH_N"/>
</dbReference>
<dbReference type="InterPro" id="IPR005119">
    <property type="entry name" value="LysR_subst-bd"/>
</dbReference>
<protein>
    <submittedName>
        <fullName evidence="6">LysR family transcriptional regulator</fullName>
    </submittedName>
</protein>
<dbReference type="SUPFAM" id="SSF46785">
    <property type="entry name" value="Winged helix' DNA-binding domain"/>
    <property type="match status" value="1"/>
</dbReference>
<evidence type="ECO:0000256" key="3">
    <source>
        <dbReference type="ARBA" id="ARBA00023125"/>
    </source>
</evidence>
<dbReference type="InterPro" id="IPR036390">
    <property type="entry name" value="WH_DNA-bd_sf"/>
</dbReference>
<dbReference type="Proteomes" id="UP001148932">
    <property type="component" value="Unassembled WGS sequence"/>
</dbReference>
<dbReference type="PROSITE" id="PS50931">
    <property type="entry name" value="HTH_LYSR"/>
    <property type="match status" value="1"/>
</dbReference>
<dbReference type="Gene3D" id="3.40.190.290">
    <property type="match status" value="1"/>
</dbReference>
<reference evidence="6" key="1">
    <citation type="submission" date="2022-10" db="EMBL/GenBank/DDBJ databases">
        <title>Description of microaerobic benzene degrading bacteria.</title>
        <authorList>
            <person name="Bedics A."/>
            <person name="Tancsics A."/>
            <person name="Banerjee S."/>
        </authorList>
    </citation>
    <scope>NUCLEOTIDE SEQUENCE</scope>
    <source>
        <strain evidence="6">D2M1</strain>
    </source>
</reference>
<dbReference type="Pfam" id="PF00126">
    <property type="entry name" value="HTH_1"/>
    <property type="match status" value="1"/>
</dbReference>
<dbReference type="PANTHER" id="PTHR30419">
    <property type="entry name" value="HTH-TYPE TRANSCRIPTIONAL REGULATOR YBHD"/>
    <property type="match status" value="1"/>
</dbReference>
<feature type="domain" description="HTH lysR-type" evidence="5">
    <location>
        <begin position="7"/>
        <end position="64"/>
    </location>
</feature>
<keyword evidence="2" id="KW-0805">Transcription regulation</keyword>
<evidence type="ECO:0000256" key="4">
    <source>
        <dbReference type="ARBA" id="ARBA00023163"/>
    </source>
</evidence>
<keyword evidence="7" id="KW-1185">Reference proteome</keyword>
<evidence type="ECO:0000313" key="6">
    <source>
        <dbReference type="EMBL" id="MDD2177691.1"/>
    </source>
</evidence>
<dbReference type="PANTHER" id="PTHR30419:SF8">
    <property type="entry name" value="NITROGEN ASSIMILATION TRANSCRIPTIONAL ACTIVATOR-RELATED"/>
    <property type="match status" value="1"/>
</dbReference>
<comment type="caution">
    <text evidence="6">The sequence shown here is derived from an EMBL/GenBank/DDBJ whole genome shotgun (WGS) entry which is preliminary data.</text>
</comment>
<evidence type="ECO:0000256" key="1">
    <source>
        <dbReference type="ARBA" id="ARBA00009437"/>
    </source>
</evidence>
<evidence type="ECO:0000256" key="2">
    <source>
        <dbReference type="ARBA" id="ARBA00023015"/>
    </source>
</evidence>
<dbReference type="PRINTS" id="PR00039">
    <property type="entry name" value="HTHLYSR"/>
</dbReference>
<dbReference type="InterPro" id="IPR036388">
    <property type="entry name" value="WH-like_DNA-bd_sf"/>
</dbReference>
<dbReference type="Gene3D" id="1.10.10.10">
    <property type="entry name" value="Winged helix-like DNA-binding domain superfamily/Winged helix DNA-binding domain"/>
    <property type="match status" value="1"/>
</dbReference>
<gene>
    <name evidence="6" type="ORF">OIN59_09610</name>
</gene>
<dbReference type="EMBL" id="JAPCKI010000004">
    <property type="protein sequence ID" value="MDD2177691.1"/>
    <property type="molecule type" value="Genomic_DNA"/>
</dbReference>
<evidence type="ECO:0000259" key="5">
    <source>
        <dbReference type="PROSITE" id="PS50931"/>
    </source>
</evidence>
<keyword evidence="3" id="KW-0238">DNA-binding</keyword>
<name>A0ABT5RVH9_9BURK</name>
<dbReference type="SUPFAM" id="SSF53850">
    <property type="entry name" value="Periplasmic binding protein-like II"/>
    <property type="match status" value="1"/>
</dbReference>
<accession>A0ABT5RVH9</accession>
<evidence type="ECO:0000313" key="7">
    <source>
        <dbReference type="Proteomes" id="UP001148932"/>
    </source>
</evidence>
<dbReference type="RefSeq" id="WP_274109607.1">
    <property type="nucleotide sequence ID" value="NZ_JAPCKI010000004.1"/>
</dbReference>
<organism evidence="6 7">
    <name type="scientific">Acidovorax benzenivorans</name>
    <dbReference type="NCBI Taxonomy" id="2987520"/>
    <lineage>
        <taxon>Bacteria</taxon>
        <taxon>Pseudomonadati</taxon>
        <taxon>Pseudomonadota</taxon>
        <taxon>Betaproteobacteria</taxon>
        <taxon>Burkholderiales</taxon>
        <taxon>Comamonadaceae</taxon>
        <taxon>Acidovorax</taxon>
    </lineage>
</organism>